<dbReference type="EMBL" id="LFNT01000021">
    <property type="protein sequence ID" value="KMS73207.1"/>
    <property type="molecule type" value="Genomic_DNA"/>
</dbReference>
<dbReference type="AlphaFoldDB" id="A0A0J7ZCR5"/>
<evidence type="ECO:0000313" key="1">
    <source>
        <dbReference type="EMBL" id="KMS73207.1"/>
    </source>
</evidence>
<name>A0A0J7ZCR5_STRVR</name>
<sequence>MSALAVSEVAGVMREPPPGLFRSWFHSYEEDHGDVRVYRPDDYPFPPARGRRGMEFAPDGAFVDHPLGRGDAPDAVPGRWRLGPAGRISLTFEGARPDRELEIVRCDEDVLEVRRITS</sequence>
<comment type="caution">
    <text evidence="1">The sequence shown here is derived from an EMBL/GenBank/DDBJ whole genome shotgun (WGS) entry which is preliminary data.</text>
</comment>
<proteinExistence type="predicted"/>
<dbReference type="Proteomes" id="UP000037432">
    <property type="component" value="Unassembled WGS sequence"/>
</dbReference>
<gene>
    <name evidence="1" type="ORF">ACM01_19565</name>
</gene>
<protein>
    <submittedName>
        <fullName evidence="1">Uncharacterized protein</fullName>
    </submittedName>
</protein>
<evidence type="ECO:0000313" key="2">
    <source>
        <dbReference type="Proteomes" id="UP000037432"/>
    </source>
</evidence>
<dbReference type="PATRIC" id="fig|1938.3.peg.5365"/>
<organism evidence="1 2">
    <name type="scientific">Streptomyces viridochromogenes</name>
    <dbReference type="NCBI Taxonomy" id="1938"/>
    <lineage>
        <taxon>Bacteria</taxon>
        <taxon>Bacillati</taxon>
        <taxon>Actinomycetota</taxon>
        <taxon>Actinomycetes</taxon>
        <taxon>Kitasatosporales</taxon>
        <taxon>Streptomycetaceae</taxon>
        <taxon>Streptomyces</taxon>
    </lineage>
</organism>
<reference evidence="1 2" key="1">
    <citation type="submission" date="2015-06" db="EMBL/GenBank/DDBJ databases">
        <authorList>
            <person name="Ju K.-S."/>
            <person name="Doroghazi J.R."/>
            <person name="Metcalf W.W."/>
        </authorList>
    </citation>
    <scope>NUCLEOTIDE SEQUENCE [LARGE SCALE GENOMIC DNA]</scope>
    <source>
        <strain evidence="1 2">NRRL 3414</strain>
    </source>
</reference>
<accession>A0A0J7ZCR5</accession>